<dbReference type="AlphaFoldDB" id="A0A1S9PG74"/>
<accession>A0A1S9PG74</accession>
<organism evidence="2 3">
    <name type="scientific">Mucilaginibacter pedocola</name>
    <dbReference type="NCBI Taxonomy" id="1792845"/>
    <lineage>
        <taxon>Bacteria</taxon>
        <taxon>Pseudomonadati</taxon>
        <taxon>Bacteroidota</taxon>
        <taxon>Sphingobacteriia</taxon>
        <taxon>Sphingobacteriales</taxon>
        <taxon>Sphingobacteriaceae</taxon>
        <taxon>Mucilaginibacter</taxon>
    </lineage>
</organism>
<proteinExistence type="predicted"/>
<reference evidence="2 3" key="1">
    <citation type="submission" date="2016-07" db="EMBL/GenBank/DDBJ databases">
        <title>Genomic analysis of zinc-resistant bacterium Mucilaginibacter pedocola TBZ30.</title>
        <authorList>
            <person name="Huang J."/>
            <person name="Tang J."/>
        </authorList>
    </citation>
    <scope>NUCLEOTIDE SEQUENCE [LARGE SCALE GENOMIC DNA]</scope>
    <source>
        <strain evidence="2 3">TBZ30</strain>
    </source>
</reference>
<sequence>MEPYMGEIRMFAGTYAPQGWLTCDGQILPISRYSTLFSLLGTVYGGDGMQTFALPDLRSRTPIHVGQGRGLSQYYPGSIAGQEQVTLSQAQMPSHSHQMLTIAAGANQISPENNYLAIGIADGTGNAESNYQDFSDTTLPQTYLNGKTVVPSGGNQPFNVVSPVLGVTFIIAIEGIYPPRP</sequence>
<dbReference type="InterPro" id="IPR037053">
    <property type="entry name" value="Phage_tail_collar_dom_sf"/>
</dbReference>
<dbReference type="OrthoDB" id="9810174at2"/>
<dbReference type="Gene3D" id="3.90.1340.10">
    <property type="entry name" value="Phage tail collar domain"/>
    <property type="match status" value="1"/>
</dbReference>
<protein>
    <recommendedName>
        <fullName evidence="1">Phage tail collar domain-containing protein</fullName>
    </recommendedName>
</protein>
<dbReference type="EMBL" id="MBTF01000011">
    <property type="protein sequence ID" value="OOQ59964.1"/>
    <property type="molecule type" value="Genomic_DNA"/>
</dbReference>
<keyword evidence="3" id="KW-1185">Reference proteome</keyword>
<dbReference type="Proteomes" id="UP000189739">
    <property type="component" value="Unassembled WGS sequence"/>
</dbReference>
<evidence type="ECO:0000313" key="3">
    <source>
        <dbReference type="Proteomes" id="UP000189739"/>
    </source>
</evidence>
<dbReference type="SUPFAM" id="SSF88874">
    <property type="entry name" value="Receptor-binding domain of short tail fibre protein gp12"/>
    <property type="match status" value="1"/>
</dbReference>
<dbReference type="RefSeq" id="WP_078348113.1">
    <property type="nucleotide sequence ID" value="NZ_MBTF01000011.1"/>
</dbReference>
<name>A0A1S9PG74_9SPHI</name>
<gene>
    <name evidence="2" type="ORF">BC343_27825</name>
</gene>
<feature type="domain" description="Phage tail collar" evidence="1">
    <location>
        <begin position="6"/>
        <end position="62"/>
    </location>
</feature>
<evidence type="ECO:0000313" key="2">
    <source>
        <dbReference type="EMBL" id="OOQ59964.1"/>
    </source>
</evidence>
<dbReference type="STRING" id="1792845.BC343_27825"/>
<evidence type="ECO:0000259" key="1">
    <source>
        <dbReference type="Pfam" id="PF07484"/>
    </source>
</evidence>
<comment type="caution">
    <text evidence="2">The sequence shown here is derived from an EMBL/GenBank/DDBJ whole genome shotgun (WGS) entry which is preliminary data.</text>
</comment>
<dbReference type="Pfam" id="PF07484">
    <property type="entry name" value="Collar"/>
    <property type="match status" value="1"/>
</dbReference>
<dbReference type="InterPro" id="IPR011083">
    <property type="entry name" value="Phage_tail_collar_dom"/>
</dbReference>